<protein>
    <recommendedName>
        <fullName evidence="1">SpoVT-AbrB domain-containing protein</fullName>
    </recommendedName>
</protein>
<feature type="domain" description="SpoVT-AbrB" evidence="1">
    <location>
        <begin position="16"/>
        <end position="52"/>
    </location>
</feature>
<accession>A0A1C7P6J9</accession>
<comment type="caution">
    <text evidence="2">The sequence shown here is derived from an EMBL/GenBank/DDBJ whole genome shotgun (WGS) entry which is preliminary data.</text>
</comment>
<reference evidence="2 3" key="1">
    <citation type="journal article" date="2016" name="Syst. Appl. Microbiol.">
        <title>Pararhizobium polonicum sp. nov. isolated from tumors on stone fruit rootstocks.</title>
        <authorList>
            <person name="Pulawska J."/>
            <person name="Kuzmanovic N."/>
            <person name="Willems A."/>
            <person name="Pothier J.F."/>
        </authorList>
    </citation>
    <scope>NUCLEOTIDE SEQUENCE [LARGE SCALE GENOMIC DNA]</scope>
    <source>
        <strain evidence="2 3">F5.1</strain>
    </source>
</reference>
<dbReference type="InterPro" id="IPR007159">
    <property type="entry name" value="SpoVT-AbrB_dom"/>
</dbReference>
<dbReference type="Pfam" id="PF04014">
    <property type="entry name" value="MazE_antitoxin"/>
    <property type="match status" value="1"/>
</dbReference>
<name>A0A1C7P6J9_9HYPH</name>
<dbReference type="GO" id="GO:0003677">
    <property type="term" value="F:DNA binding"/>
    <property type="evidence" value="ECO:0007669"/>
    <property type="project" value="InterPro"/>
</dbReference>
<keyword evidence="3" id="KW-1185">Reference proteome</keyword>
<evidence type="ECO:0000259" key="1">
    <source>
        <dbReference type="Pfam" id="PF04014"/>
    </source>
</evidence>
<evidence type="ECO:0000313" key="2">
    <source>
        <dbReference type="EMBL" id="OBZ95314.1"/>
    </source>
</evidence>
<organism evidence="2 3">
    <name type="scientific">Pararhizobium polonicum</name>
    <dbReference type="NCBI Taxonomy" id="1612624"/>
    <lineage>
        <taxon>Bacteria</taxon>
        <taxon>Pseudomonadati</taxon>
        <taxon>Pseudomonadota</taxon>
        <taxon>Alphaproteobacteria</taxon>
        <taxon>Hyphomicrobiales</taxon>
        <taxon>Rhizobiaceae</taxon>
        <taxon>Rhizobium/Agrobacterium group</taxon>
        <taxon>Pararhizobium</taxon>
    </lineage>
</organism>
<dbReference type="STRING" id="1612624.ADU59_12070"/>
<dbReference type="Gene3D" id="2.10.260.10">
    <property type="match status" value="1"/>
</dbReference>
<gene>
    <name evidence="2" type="ORF">ADU59_12070</name>
</gene>
<dbReference type="AlphaFoldDB" id="A0A1C7P6J9"/>
<evidence type="ECO:0000313" key="3">
    <source>
        <dbReference type="Proteomes" id="UP000093111"/>
    </source>
</evidence>
<dbReference type="InterPro" id="IPR037914">
    <property type="entry name" value="SpoVT-AbrB_sf"/>
</dbReference>
<sequence length="89" mass="9743">MNEHSNIEDAGIKVSVFKNGRSRAIRIPKEFELTGENVIMNQQPDGSILIRTAETSGLVDYLKTAEPWTGGAFIGDNDDLGPLDEIDLP</sequence>
<dbReference type="RefSeq" id="WP_068954365.1">
    <property type="nucleotide sequence ID" value="NZ_LGLV01000007.1"/>
</dbReference>
<dbReference type="Proteomes" id="UP000093111">
    <property type="component" value="Unassembled WGS sequence"/>
</dbReference>
<dbReference type="SUPFAM" id="SSF89447">
    <property type="entry name" value="AbrB/MazE/MraZ-like"/>
    <property type="match status" value="1"/>
</dbReference>
<proteinExistence type="predicted"/>
<dbReference type="OrthoDB" id="7173678at2"/>
<dbReference type="EMBL" id="LGLV01000007">
    <property type="protein sequence ID" value="OBZ95314.1"/>
    <property type="molecule type" value="Genomic_DNA"/>
</dbReference>